<evidence type="ECO:0000313" key="2">
    <source>
        <dbReference type="Proteomes" id="UP000009874"/>
    </source>
</evidence>
<accession>K9DLK8</accession>
<evidence type="ECO:0000313" key="1">
    <source>
        <dbReference type="EMBL" id="EKU84131.1"/>
    </source>
</evidence>
<reference evidence="1 2" key="1">
    <citation type="submission" date="2012-09" db="EMBL/GenBank/DDBJ databases">
        <title>The Genome Sequence of Massilia timonae CCUG 45783.</title>
        <authorList>
            <consortium name="The Broad Institute Genome Sequencing Platform"/>
            <person name="Earl A."/>
            <person name="Ward D."/>
            <person name="Feldgarden M."/>
            <person name="Gevers D."/>
            <person name="Huys G."/>
            <person name="Walker B."/>
            <person name="Young S.K."/>
            <person name="Zeng Q."/>
            <person name="Gargeya S."/>
            <person name="Fitzgerald M."/>
            <person name="Haas B."/>
            <person name="Abouelleil A."/>
            <person name="Alvarado L."/>
            <person name="Arachchi H.M."/>
            <person name="Berlin A.M."/>
            <person name="Chapman S.B."/>
            <person name="Goldberg J."/>
            <person name="Griggs A."/>
            <person name="Gujja S."/>
            <person name="Hansen M."/>
            <person name="Howarth C."/>
            <person name="Imamovic A."/>
            <person name="Larimer J."/>
            <person name="McCowen C."/>
            <person name="Montmayeur A."/>
            <person name="Murphy C."/>
            <person name="Neiman D."/>
            <person name="Pearson M."/>
            <person name="Priest M."/>
            <person name="Roberts A."/>
            <person name="Saif S."/>
            <person name="Shea T."/>
            <person name="Sisk P."/>
            <person name="Sykes S."/>
            <person name="Wortman J."/>
            <person name="Nusbaum C."/>
            <person name="Birren B."/>
        </authorList>
    </citation>
    <scope>NUCLEOTIDE SEQUENCE [LARGE SCALE GENOMIC DNA]</scope>
    <source>
        <strain evidence="1 2">CCUG 45783</strain>
    </source>
</reference>
<keyword evidence="2" id="KW-1185">Reference proteome</keyword>
<dbReference type="HOGENOM" id="CLU_1419968_0_0_4"/>
<sequence>MRHPPGPSLPNGRPTTLSMSNLEILFSEMPPDIRKTLFPRPYDLGNRIPVAAPTTKALKEEMQLEGSSAATVHGFQSARKAIYELTGHQFNEYLKADPSKALKVMKTMMLLKECSFSHAFNFLRAPDKTTIPSFEVADSYAILNEYAISRTAYLNDMKAHLRLEIPVLRRAEIDFTYGHVKWTHQSRHSAG</sequence>
<dbReference type="EMBL" id="AGZI01000008">
    <property type="protein sequence ID" value="EKU84131.1"/>
    <property type="molecule type" value="Genomic_DNA"/>
</dbReference>
<protein>
    <submittedName>
        <fullName evidence="1">Uncharacterized protein</fullName>
    </submittedName>
</protein>
<organism evidence="1 2">
    <name type="scientific">Massilia timonae CCUG 45783</name>
    <dbReference type="NCBI Taxonomy" id="883126"/>
    <lineage>
        <taxon>Bacteria</taxon>
        <taxon>Pseudomonadati</taxon>
        <taxon>Pseudomonadota</taxon>
        <taxon>Betaproteobacteria</taxon>
        <taxon>Burkholderiales</taxon>
        <taxon>Oxalobacteraceae</taxon>
        <taxon>Telluria group</taxon>
        <taxon>Massilia</taxon>
    </lineage>
</organism>
<comment type="caution">
    <text evidence="1">The sequence shown here is derived from an EMBL/GenBank/DDBJ whole genome shotgun (WGS) entry which is preliminary data.</text>
</comment>
<dbReference type="Proteomes" id="UP000009874">
    <property type="component" value="Unassembled WGS sequence"/>
</dbReference>
<name>K9DLK8_9BURK</name>
<proteinExistence type="predicted"/>
<gene>
    <name evidence="1" type="ORF">HMPREF9710_00774</name>
</gene>
<dbReference type="AlphaFoldDB" id="K9DLK8"/>